<dbReference type="GO" id="GO:0006405">
    <property type="term" value="P:RNA export from nucleus"/>
    <property type="evidence" value="ECO:0007669"/>
    <property type="project" value="TreeGrafter"/>
</dbReference>
<sequence length="1721" mass="192192">AAKTLDSSLWWEPFKDFITELENAAVASNFTESLVMLDYYTERQCLLKCTRQIFAEALYFRSQPKSGAAVSDEAHSLVSDGVDGKLLSVLEDLSSSNFPVHMDVDLSILWSEETLTEAKLILEILFLAYYDSFSTCESKCWKRLCVLYERISSRSYHIQKLAVSSEAICSISHVKVQLLLVLIESLNLETLLQMLHDNVPFSQGSIGFSEADVLQMDITVSSLNSFDASEMGPLILSWAVFLSLLCSLPGKEEITSMMELDNDGYSRQAFEASSLEYFHEILDSDVLKDSEGPVAGYRSVLRTFISAVVASYEINVKFGDENFKLILKVLTKIYRGEESLCVQFWDRDSFIDGPVRCLLCSLEVEFPFQTIEFISLLSALCEGEWPSKCVYNFLDKSVGLSTPFKMSDGSILDEVANVVESRVCLPIPGVESLVIPSKTRGLVLRMIDKDFALVRWEGVCYSIMVAWNFFHEEAYAVGLQENYIRVDVVEIICILVKSLYPSLSGTISMSKGIQILARMLTCGSWLLSGRLAKMFLIDCEESDCSLTLSGILMELTINLLNIGSQNDIVLALVVFSLQYVLINHEFWKYKVNHDRWKVTLKVFDVMKKCVSSRPNCPKLWQSVSDILLYDSSIHSALLRIICTTTATLENLFVSRLFDTRDIEGLHLCVSSGLDVGLPSTPVFLGAILSPLTKPVPVLTAALSLISYFRNPVIQLRGAKLLSVLFVSDYVQDSICSNANLGLNDMQVTSFRRSICRILSEQSPWNENLIIAVLKLLSAAASNQPAFINSVFLYDGESNIESQDPNSERQPSKGAQGPFESKKDCILSVVLQYMAKFEDLHHRKPEVLLCILYFLRELWRGAPKFFKILEVLRGSDGFWNRLTYSVIATSSAADHLSDKLNETERQKIAYRYQILSCTLDVLSYEVFLHKKLMHAKLFAKRISKLPSDETERTEDSKVTADLNLNTLKEILSSWYDVSTMSNLINACTSWEYDRSTRYPVASVLFAVQMIQKVRAGEFGSLSVSLIDTMKSLASKESENLILSDLFYHIRGELEGRDIDSKPFKELMKFLVDLNFLDAYKRIQDDTILSGMKDVYLYDTDRLRTDLGFEMWDLLGWKESKDVGETLLLLLQQENSEILRSKSVFWALSGLIALLHMNEAEVKIGDSLTTLKLPEDVVLSSIDRICSRLQKTANSIMLNFEVLRDVGDTLDAQAELLLLLLRNVKTRIAPSSIVIVLKTSGYCLEVLCGCCSPSFSTGTTVENLLMLIITSAQIESAEGSVGASSSSLALLPILCGWITQPGYLALSLAAIDLISKGFSTPSAWFPILQRHLPLQFMIHKLQDVSSSKVVSVILKFLLNISRVRQGAEMLLNGGILEYLRLLISNFSDTDERRSPLAAASDENSNPRQSWGLSLAVLAAIIQSTSGAGSSSATTTMVDHVMASILIDKAAMVSHHLRIPDFSKQGTISLRDLKETQHALFLICVLSRDWNSWRRALQGSSIESELREKCIHLLAFIAKAAAHRPGGSEESTEALLLFRPSSNKEESELHEKPPFIESGNGWFGLSASRNGTRFSDSISTEMYNIGFLALKFLCTQAESAAKKAEELGFVDLARFPEIPMPDILHGLQEQGMAIVTELCGGGGKKSEDLSPEKREVCLLLSHVTVMALHLELCVIQICGIRPVLGRLELLSKELKPFFKATEGFGFLQEALKEMKQIVSLIHQD</sequence>
<gene>
    <name evidence="1" type="ORF">M569_09666</name>
</gene>
<dbReference type="GO" id="GO:0044611">
    <property type="term" value="C:nuclear pore inner ring"/>
    <property type="evidence" value="ECO:0007669"/>
    <property type="project" value="TreeGrafter"/>
</dbReference>
<keyword evidence="2" id="KW-1185">Reference proteome</keyword>
<proteinExistence type="predicted"/>
<feature type="non-terminal residue" evidence="1">
    <location>
        <position position="1721"/>
    </location>
</feature>
<dbReference type="InterPro" id="IPR044840">
    <property type="entry name" value="Nup188"/>
</dbReference>
<accession>S8DYL5</accession>
<dbReference type="PANTHER" id="PTHR31431">
    <property type="entry name" value="NUCLEOPORIN NUP188 HOMOLOG"/>
    <property type="match status" value="1"/>
</dbReference>
<comment type="caution">
    <text evidence="1">The sequence shown here is derived from an EMBL/GenBank/DDBJ whole genome shotgun (WGS) entry which is preliminary data.</text>
</comment>
<name>S8DYL5_9LAMI</name>
<dbReference type="EMBL" id="AUSU01004420">
    <property type="protein sequence ID" value="EPS65107.1"/>
    <property type="molecule type" value="Genomic_DNA"/>
</dbReference>
<feature type="non-terminal residue" evidence="1">
    <location>
        <position position="1"/>
    </location>
</feature>
<dbReference type="GO" id="GO:0017056">
    <property type="term" value="F:structural constituent of nuclear pore"/>
    <property type="evidence" value="ECO:0007669"/>
    <property type="project" value="InterPro"/>
</dbReference>
<reference evidence="1 2" key="1">
    <citation type="journal article" date="2013" name="BMC Genomics">
        <title>The miniature genome of a carnivorous plant Genlisea aurea contains a low number of genes and short non-coding sequences.</title>
        <authorList>
            <person name="Leushkin E.V."/>
            <person name="Sutormin R.A."/>
            <person name="Nabieva E.R."/>
            <person name="Penin A.A."/>
            <person name="Kondrashov A.S."/>
            <person name="Logacheva M.D."/>
        </authorList>
    </citation>
    <scope>NUCLEOTIDE SEQUENCE [LARGE SCALE GENOMIC DNA]</scope>
</reference>
<dbReference type="Proteomes" id="UP000015453">
    <property type="component" value="Unassembled WGS sequence"/>
</dbReference>
<evidence type="ECO:0000313" key="1">
    <source>
        <dbReference type="EMBL" id="EPS65107.1"/>
    </source>
</evidence>
<dbReference type="GO" id="GO:0006606">
    <property type="term" value="P:protein import into nucleus"/>
    <property type="evidence" value="ECO:0007669"/>
    <property type="project" value="TreeGrafter"/>
</dbReference>
<protein>
    <submittedName>
        <fullName evidence="1">Uncharacterized protein</fullName>
    </submittedName>
</protein>
<evidence type="ECO:0000313" key="2">
    <source>
        <dbReference type="Proteomes" id="UP000015453"/>
    </source>
</evidence>
<dbReference type="OrthoDB" id="552259at2759"/>
<dbReference type="PANTHER" id="PTHR31431:SF1">
    <property type="entry name" value="NUCLEOPORIN NUP188"/>
    <property type="match status" value="1"/>
</dbReference>
<organism evidence="1 2">
    <name type="scientific">Genlisea aurea</name>
    <dbReference type="NCBI Taxonomy" id="192259"/>
    <lineage>
        <taxon>Eukaryota</taxon>
        <taxon>Viridiplantae</taxon>
        <taxon>Streptophyta</taxon>
        <taxon>Embryophyta</taxon>
        <taxon>Tracheophyta</taxon>
        <taxon>Spermatophyta</taxon>
        <taxon>Magnoliopsida</taxon>
        <taxon>eudicotyledons</taxon>
        <taxon>Gunneridae</taxon>
        <taxon>Pentapetalae</taxon>
        <taxon>asterids</taxon>
        <taxon>lamiids</taxon>
        <taxon>Lamiales</taxon>
        <taxon>Lentibulariaceae</taxon>
        <taxon>Genlisea</taxon>
    </lineage>
</organism>